<evidence type="ECO:0000256" key="5">
    <source>
        <dbReference type="ARBA" id="ARBA00022525"/>
    </source>
</evidence>
<keyword evidence="14" id="KW-0175">Coiled coil</keyword>
<evidence type="ECO:0000256" key="14">
    <source>
        <dbReference type="SAM" id="Coils"/>
    </source>
</evidence>
<evidence type="ECO:0000256" key="1">
    <source>
        <dbReference type="ARBA" id="ARBA00004167"/>
    </source>
</evidence>
<dbReference type="PROSITE" id="PS52012">
    <property type="entry name" value="CFEM"/>
    <property type="match status" value="1"/>
</dbReference>
<feature type="domain" description="CFEM" evidence="17">
    <location>
        <begin position="1"/>
        <end position="99"/>
    </location>
</feature>
<evidence type="ECO:0000259" key="17">
    <source>
        <dbReference type="PROSITE" id="PS52012"/>
    </source>
</evidence>
<keyword evidence="13" id="KW-0349">Heme</keyword>
<evidence type="ECO:0000256" key="10">
    <source>
        <dbReference type="ARBA" id="ARBA00023136"/>
    </source>
</evidence>
<evidence type="ECO:0000256" key="3">
    <source>
        <dbReference type="ARBA" id="ARBA00004613"/>
    </source>
</evidence>
<accession>A0A084FWV4</accession>
<feature type="compositionally biased region" description="Low complexity" evidence="15">
    <location>
        <begin position="75"/>
        <end position="91"/>
    </location>
</feature>
<feature type="compositionally biased region" description="Polar residues" evidence="15">
    <location>
        <begin position="98"/>
        <end position="107"/>
    </location>
</feature>
<dbReference type="InterPro" id="IPR051694">
    <property type="entry name" value="Immunoregulatory_rcpt-like"/>
</dbReference>
<feature type="compositionally biased region" description="Low complexity" evidence="15">
    <location>
        <begin position="269"/>
        <end position="279"/>
    </location>
</feature>
<dbReference type="OrthoDB" id="3559948at2759"/>
<dbReference type="Proteomes" id="UP000028545">
    <property type="component" value="Unassembled WGS sequence"/>
</dbReference>
<dbReference type="RefSeq" id="XP_016639365.1">
    <property type="nucleotide sequence ID" value="XM_016790855.1"/>
</dbReference>
<keyword evidence="6" id="KW-0325">Glycoprotein</keyword>
<keyword evidence="8" id="KW-0732">Signal</keyword>
<dbReference type="GO" id="GO:0098552">
    <property type="term" value="C:side of membrane"/>
    <property type="evidence" value="ECO:0007669"/>
    <property type="project" value="UniProtKB-KW"/>
</dbReference>
<dbReference type="GeneID" id="27728541"/>
<feature type="region of interest" description="Disordered" evidence="15">
    <location>
        <begin position="221"/>
        <end position="301"/>
    </location>
</feature>
<evidence type="ECO:0000256" key="6">
    <source>
        <dbReference type="ARBA" id="ARBA00022622"/>
    </source>
</evidence>
<dbReference type="PANTHER" id="PTHR15549">
    <property type="entry name" value="PAIRED IMMUNOGLOBULIN-LIKE TYPE 2 RECEPTOR"/>
    <property type="match status" value="1"/>
</dbReference>
<keyword evidence="7 16" id="KW-0812">Transmembrane</keyword>
<keyword evidence="19" id="KW-1185">Reference proteome</keyword>
<keyword evidence="11 13" id="KW-1015">Disulfide bond</keyword>
<keyword evidence="5" id="KW-0964">Secreted</keyword>
<dbReference type="PANTHER" id="PTHR15549:SF30">
    <property type="entry name" value="MID2 DOMAIN-CONTAINING PROTEIN"/>
    <property type="match status" value="1"/>
</dbReference>
<keyword evidence="13" id="KW-0479">Metal-binding</keyword>
<comment type="subcellular location">
    <subcellularLocation>
        <location evidence="2">Membrane</location>
        <topology evidence="2">Lipid-anchor</topology>
        <topology evidence="2">GPI-anchor</topology>
    </subcellularLocation>
    <subcellularLocation>
        <location evidence="1">Membrane</location>
        <topology evidence="1">Single-pass membrane protein</topology>
    </subcellularLocation>
    <subcellularLocation>
        <location evidence="3">Secreted</location>
    </subcellularLocation>
</comment>
<keyword evidence="13" id="KW-0408">Iron</keyword>
<evidence type="ECO:0000256" key="15">
    <source>
        <dbReference type="SAM" id="MobiDB-lite"/>
    </source>
</evidence>
<evidence type="ECO:0000256" key="9">
    <source>
        <dbReference type="ARBA" id="ARBA00022989"/>
    </source>
</evidence>
<keyword evidence="12" id="KW-0449">Lipoprotein</keyword>
<evidence type="ECO:0000256" key="7">
    <source>
        <dbReference type="ARBA" id="ARBA00022692"/>
    </source>
</evidence>
<feature type="compositionally biased region" description="Polar residues" evidence="15">
    <location>
        <begin position="230"/>
        <end position="247"/>
    </location>
</feature>
<proteinExistence type="inferred from homology"/>
<feature type="binding site" description="axial binding residue" evidence="13">
    <location>
        <position position="29"/>
    </location>
    <ligand>
        <name>heme</name>
        <dbReference type="ChEBI" id="CHEBI:30413"/>
    </ligand>
    <ligandPart>
        <name>Fe</name>
        <dbReference type="ChEBI" id="CHEBI:18248"/>
    </ligandPart>
</feature>
<evidence type="ECO:0000313" key="18">
    <source>
        <dbReference type="EMBL" id="KEZ39566.1"/>
    </source>
</evidence>
<feature type="compositionally biased region" description="Low complexity" evidence="15">
    <location>
        <begin position="286"/>
        <end position="299"/>
    </location>
</feature>
<feature type="region of interest" description="Disordered" evidence="15">
    <location>
        <begin position="75"/>
        <end position="122"/>
    </location>
</feature>
<organism evidence="18 19">
    <name type="scientific">Pseudallescheria apiosperma</name>
    <name type="common">Scedosporium apiospermum</name>
    <dbReference type="NCBI Taxonomy" id="563466"/>
    <lineage>
        <taxon>Eukaryota</taxon>
        <taxon>Fungi</taxon>
        <taxon>Dikarya</taxon>
        <taxon>Ascomycota</taxon>
        <taxon>Pezizomycotina</taxon>
        <taxon>Sordariomycetes</taxon>
        <taxon>Hypocreomycetidae</taxon>
        <taxon>Microascales</taxon>
        <taxon>Microascaceae</taxon>
        <taxon>Scedosporium</taxon>
    </lineage>
</organism>
<evidence type="ECO:0000313" key="19">
    <source>
        <dbReference type="Proteomes" id="UP000028545"/>
    </source>
</evidence>
<comment type="similarity">
    <text evidence="4">Belongs to the RBT5 family.</text>
</comment>
<dbReference type="GO" id="GO:0005576">
    <property type="term" value="C:extracellular region"/>
    <property type="evidence" value="ECO:0007669"/>
    <property type="project" value="UniProtKB-SubCell"/>
</dbReference>
<keyword evidence="6" id="KW-0336">GPI-anchor</keyword>
<feature type="coiled-coil region" evidence="14">
    <location>
        <begin position="313"/>
        <end position="356"/>
    </location>
</feature>
<keyword evidence="10 16" id="KW-0472">Membrane</keyword>
<dbReference type="GO" id="GO:0046872">
    <property type="term" value="F:metal ion binding"/>
    <property type="evidence" value="ECO:0007669"/>
    <property type="project" value="UniProtKB-UniRule"/>
</dbReference>
<evidence type="ECO:0000256" key="2">
    <source>
        <dbReference type="ARBA" id="ARBA00004589"/>
    </source>
</evidence>
<evidence type="ECO:0000256" key="4">
    <source>
        <dbReference type="ARBA" id="ARBA00010031"/>
    </source>
</evidence>
<keyword evidence="9 16" id="KW-1133">Transmembrane helix</keyword>
<reference evidence="18 19" key="1">
    <citation type="journal article" date="2014" name="Genome Announc.">
        <title>Draft genome sequence of the pathogenic fungus Scedosporium apiospermum.</title>
        <authorList>
            <person name="Vandeputte P."/>
            <person name="Ghamrawi S."/>
            <person name="Rechenmann M."/>
            <person name="Iltis A."/>
            <person name="Giraud S."/>
            <person name="Fleury M."/>
            <person name="Thornton C."/>
            <person name="Delhaes L."/>
            <person name="Meyer W."/>
            <person name="Papon N."/>
            <person name="Bouchara J.P."/>
        </authorList>
    </citation>
    <scope>NUCLEOTIDE SEQUENCE [LARGE SCALE GENOMIC DNA]</scope>
    <source>
        <strain evidence="18 19">IHEM 14462</strain>
    </source>
</reference>
<dbReference type="InterPro" id="IPR008427">
    <property type="entry name" value="Extracellular_membr_CFEM_dom"/>
</dbReference>
<feature type="transmembrane region" description="Helical" evidence="16">
    <location>
        <begin position="130"/>
        <end position="155"/>
    </location>
</feature>
<name>A0A084FWV4_PSEDA</name>
<dbReference type="GO" id="GO:0071944">
    <property type="term" value="C:cell periphery"/>
    <property type="evidence" value="ECO:0007669"/>
    <property type="project" value="UniProtKB-ARBA"/>
</dbReference>
<gene>
    <name evidence="18" type="ORF">SAPIO_CDS9469</name>
</gene>
<feature type="disulfide bond" evidence="13">
    <location>
        <begin position="25"/>
        <end position="32"/>
    </location>
</feature>
<dbReference type="OMA" id="CVANDWI"/>
<evidence type="ECO:0000256" key="16">
    <source>
        <dbReference type="SAM" id="Phobius"/>
    </source>
</evidence>
<evidence type="ECO:0000256" key="11">
    <source>
        <dbReference type="ARBA" id="ARBA00023157"/>
    </source>
</evidence>
<protein>
    <recommendedName>
        <fullName evidence="17">CFEM domain-containing protein</fullName>
    </recommendedName>
</protein>
<evidence type="ECO:0000256" key="12">
    <source>
        <dbReference type="ARBA" id="ARBA00023288"/>
    </source>
</evidence>
<dbReference type="HOGENOM" id="CLU_774228_0_0_1"/>
<dbReference type="VEuPathDB" id="FungiDB:SAPIO_CDS9469"/>
<dbReference type="AlphaFoldDB" id="A0A084FWV4"/>
<sequence length="358" mass="36678">MASIPPTIVPCARECLETAIVGIGCDVADTACVCTPEKFATLSIDRNLVNCVINSCSGSDLSEASRVIPNLCSDANDPSASSTPDPTTSQSIAPEPTISETSSTGSSAPEPEHEPNRPSGGLSAGAKGGIAAGVVIAILIIIGLAVLCCCPPGFIKRWQKRKGGASGVHQGLASPPKIDGSRAELDGVPKSELEAKPATGYGSAINPAELGGEDAVNVAPGSISRLAGSPPTSAPHSYSPSEQQNPTGCYDDGYPVISELSATQQTAMPPVTSTTSPESASPPPQTNTTSPSTDPAATAHLAVPTIDPGSTELEQLLRSHQELEARRKTLEELSRVQEQQAALQQRINELAAANKTST</sequence>
<comment type="caution">
    <text evidence="18">The sequence shown here is derived from an EMBL/GenBank/DDBJ whole genome shotgun (WGS) entry which is preliminary data.</text>
</comment>
<dbReference type="EMBL" id="JOWA01000143">
    <property type="protein sequence ID" value="KEZ39566.1"/>
    <property type="molecule type" value="Genomic_DNA"/>
</dbReference>
<comment type="caution">
    <text evidence="13">Lacks conserved residue(s) required for the propagation of feature annotation.</text>
</comment>
<dbReference type="KEGG" id="sapo:SAPIO_CDS9469"/>
<evidence type="ECO:0000256" key="8">
    <source>
        <dbReference type="ARBA" id="ARBA00022729"/>
    </source>
</evidence>
<dbReference type="Pfam" id="PF05730">
    <property type="entry name" value="CFEM"/>
    <property type="match status" value="1"/>
</dbReference>
<evidence type="ECO:0000256" key="13">
    <source>
        <dbReference type="PROSITE-ProRule" id="PRU01356"/>
    </source>
</evidence>